<dbReference type="OrthoDB" id="3265918at2759"/>
<dbReference type="AlphaFoldDB" id="A0A9P6B153"/>
<sequence>MPAQAFPRRAKKYPELKNLPKAPSVRSLKYKNVLPGTAENIIFTPGSAFGANRKHFLDPDHPALQLSPKGFPAFRSPLFTMRAYPFALLRPYSNTASYPFPSSNRHYSPRAVFKDKATQVPVGLVCIVGKKNVHNSAFIRSRIKSRMKEALRLVVARGANVDDEGKVMICDGEVGESRWLLRAND</sequence>
<reference evidence="1" key="1">
    <citation type="journal article" date="2020" name="Nat. Commun.">
        <title>Large-scale genome sequencing of mycorrhizal fungi provides insights into the early evolution of symbiotic traits.</title>
        <authorList>
            <person name="Miyauchi S."/>
            <person name="Kiss E."/>
            <person name="Kuo A."/>
            <person name="Drula E."/>
            <person name="Kohler A."/>
            <person name="Sanchez-Garcia M."/>
            <person name="Morin E."/>
            <person name="Andreopoulos B."/>
            <person name="Barry K.W."/>
            <person name="Bonito G."/>
            <person name="Buee M."/>
            <person name="Carver A."/>
            <person name="Chen C."/>
            <person name="Cichocki N."/>
            <person name="Clum A."/>
            <person name="Culley D."/>
            <person name="Crous P.W."/>
            <person name="Fauchery L."/>
            <person name="Girlanda M."/>
            <person name="Hayes R.D."/>
            <person name="Keri Z."/>
            <person name="LaButti K."/>
            <person name="Lipzen A."/>
            <person name="Lombard V."/>
            <person name="Magnuson J."/>
            <person name="Maillard F."/>
            <person name="Murat C."/>
            <person name="Nolan M."/>
            <person name="Ohm R.A."/>
            <person name="Pangilinan J."/>
            <person name="Pereira M.F."/>
            <person name="Perotto S."/>
            <person name="Peter M."/>
            <person name="Pfister S."/>
            <person name="Riley R."/>
            <person name="Sitrit Y."/>
            <person name="Stielow J.B."/>
            <person name="Szollosi G."/>
            <person name="Zifcakova L."/>
            <person name="Stursova M."/>
            <person name="Spatafora J.W."/>
            <person name="Tedersoo L."/>
            <person name="Vaario L.M."/>
            <person name="Yamada A."/>
            <person name="Yan M."/>
            <person name="Wang P."/>
            <person name="Xu J."/>
            <person name="Bruns T."/>
            <person name="Baldrian P."/>
            <person name="Vilgalys R."/>
            <person name="Dunand C."/>
            <person name="Henrissat B."/>
            <person name="Grigoriev I.V."/>
            <person name="Hibbett D."/>
            <person name="Nagy L.G."/>
            <person name="Martin F.M."/>
        </authorList>
    </citation>
    <scope>NUCLEOTIDE SEQUENCE</scope>
    <source>
        <strain evidence="1">UP504</strain>
    </source>
</reference>
<protein>
    <submittedName>
        <fullName evidence="1">Uncharacterized protein</fullName>
    </submittedName>
</protein>
<comment type="caution">
    <text evidence="1">The sequence shown here is derived from an EMBL/GenBank/DDBJ whole genome shotgun (WGS) entry which is preliminary data.</text>
</comment>
<evidence type="ECO:0000313" key="2">
    <source>
        <dbReference type="Proteomes" id="UP000886523"/>
    </source>
</evidence>
<gene>
    <name evidence="1" type="ORF">BS47DRAFT_870278</name>
</gene>
<name>A0A9P6B153_9AGAM</name>
<evidence type="ECO:0000313" key="1">
    <source>
        <dbReference type="EMBL" id="KAF9514441.1"/>
    </source>
</evidence>
<keyword evidence="2" id="KW-1185">Reference proteome</keyword>
<dbReference type="Proteomes" id="UP000886523">
    <property type="component" value="Unassembled WGS sequence"/>
</dbReference>
<organism evidence="1 2">
    <name type="scientific">Hydnum rufescens UP504</name>
    <dbReference type="NCBI Taxonomy" id="1448309"/>
    <lineage>
        <taxon>Eukaryota</taxon>
        <taxon>Fungi</taxon>
        <taxon>Dikarya</taxon>
        <taxon>Basidiomycota</taxon>
        <taxon>Agaricomycotina</taxon>
        <taxon>Agaricomycetes</taxon>
        <taxon>Cantharellales</taxon>
        <taxon>Hydnaceae</taxon>
        <taxon>Hydnum</taxon>
    </lineage>
</organism>
<proteinExistence type="predicted"/>
<dbReference type="EMBL" id="MU128960">
    <property type="protein sequence ID" value="KAF9514441.1"/>
    <property type="molecule type" value="Genomic_DNA"/>
</dbReference>
<accession>A0A9P6B153</accession>